<dbReference type="Proteomes" id="UP000664859">
    <property type="component" value="Unassembled WGS sequence"/>
</dbReference>
<accession>A0A835YIZ6</accession>
<proteinExistence type="predicted"/>
<keyword evidence="3" id="KW-1185">Reference proteome</keyword>
<sequence>MAHRFEKHVLICPQCHQCGCNAATLKRHFIALHNLCCIAQRRWQLLHLTPTLNLYIGPGQMPSSGDWSGSQLPTTTLNRGTGQDAMKAPMRSTSSAAAPAAQDGTITDSQRGDADRKGEARELADGIADVAAELASTAAAMAQSVREVLAAASRANPDRPADNSITSRANAASHRPQVRRSHSCIVLHCRVVDTCALEADGSPTPAGLFKPFSGVGHKRSESWRVSAHEHEVAAFQRQQNLGGSANSCHYTCCHRPDNVLVETSGGSWCNTHARSSRHHEQVLTRQSTICRTLQPISPPPPPPLPPAQDGSAARALRRAAAAAASSAPALKQQALTSVDIAERCTHKLTDATCGAAAAAADSAEGAVDRAEGAAAGGVAAAARGAHGVAARALRRGGSAAHGRVDAAAAAARGAAQVMHEKVRVRSSALRFVEVPGLRS</sequence>
<feature type="compositionally biased region" description="Basic and acidic residues" evidence="1">
    <location>
        <begin position="110"/>
        <end position="121"/>
    </location>
</feature>
<evidence type="ECO:0000313" key="3">
    <source>
        <dbReference type="Proteomes" id="UP000664859"/>
    </source>
</evidence>
<dbReference type="AlphaFoldDB" id="A0A835YIZ6"/>
<reference evidence="2" key="1">
    <citation type="submission" date="2021-02" db="EMBL/GenBank/DDBJ databases">
        <title>First Annotated Genome of the Yellow-green Alga Tribonema minus.</title>
        <authorList>
            <person name="Mahan K.M."/>
        </authorList>
    </citation>
    <scope>NUCLEOTIDE SEQUENCE</scope>
    <source>
        <strain evidence="2">UTEX B ZZ1240</strain>
    </source>
</reference>
<feature type="compositionally biased region" description="Polar residues" evidence="1">
    <location>
        <begin position="63"/>
        <end position="81"/>
    </location>
</feature>
<dbReference type="EMBL" id="JAFCMP010000549">
    <property type="protein sequence ID" value="KAG5175416.1"/>
    <property type="molecule type" value="Genomic_DNA"/>
</dbReference>
<feature type="region of interest" description="Disordered" evidence="1">
    <location>
        <begin position="152"/>
        <end position="177"/>
    </location>
</feature>
<organism evidence="2 3">
    <name type="scientific">Tribonema minus</name>
    <dbReference type="NCBI Taxonomy" id="303371"/>
    <lineage>
        <taxon>Eukaryota</taxon>
        <taxon>Sar</taxon>
        <taxon>Stramenopiles</taxon>
        <taxon>Ochrophyta</taxon>
        <taxon>PX clade</taxon>
        <taxon>Xanthophyceae</taxon>
        <taxon>Tribonematales</taxon>
        <taxon>Tribonemataceae</taxon>
        <taxon>Tribonema</taxon>
    </lineage>
</organism>
<feature type="region of interest" description="Disordered" evidence="1">
    <location>
        <begin position="63"/>
        <end position="121"/>
    </location>
</feature>
<name>A0A835YIZ6_9STRA</name>
<evidence type="ECO:0000313" key="2">
    <source>
        <dbReference type="EMBL" id="KAG5175416.1"/>
    </source>
</evidence>
<gene>
    <name evidence="2" type="ORF">JKP88DRAFT_250106</name>
</gene>
<comment type="caution">
    <text evidence="2">The sequence shown here is derived from an EMBL/GenBank/DDBJ whole genome shotgun (WGS) entry which is preliminary data.</text>
</comment>
<evidence type="ECO:0000256" key="1">
    <source>
        <dbReference type="SAM" id="MobiDB-lite"/>
    </source>
</evidence>
<protein>
    <submittedName>
        <fullName evidence="2">Uncharacterized protein</fullName>
    </submittedName>
</protein>